<feature type="domain" description="Aminoglycoside phosphotransferase" evidence="1">
    <location>
        <begin position="62"/>
        <end position="231"/>
    </location>
</feature>
<dbReference type="EMBL" id="JBANRG010000071">
    <property type="protein sequence ID" value="KAK7439828.1"/>
    <property type="molecule type" value="Genomic_DNA"/>
</dbReference>
<organism evidence="2 3">
    <name type="scientific">Marasmiellus scandens</name>
    <dbReference type="NCBI Taxonomy" id="2682957"/>
    <lineage>
        <taxon>Eukaryota</taxon>
        <taxon>Fungi</taxon>
        <taxon>Dikarya</taxon>
        <taxon>Basidiomycota</taxon>
        <taxon>Agaricomycotina</taxon>
        <taxon>Agaricomycetes</taxon>
        <taxon>Agaricomycetidae</taxon>
        <taxon>Agaricales</taxon>
        <taxon>Marasmiineae</taxon>
        <taxon>Omphalotaceae</taxon>
        <taxon>Marasmiellus</taxon>
    </lineage>
</organism>
<protein>
    <recommendedName>
        <fullName evidence="1">Aminoglycoside phosphotransferase domain-containing protein</fullName>
    </recommendedName>
</protein>
<comment type="caution">
    <text evidence="2">The sequence shown here is derived from an EMBL/GenBank/DDBJ whole genome shotgun (WGS) entry which is preliminary data.</text>
</comment>
<reference evidence="2 3" key="1">
    <citation type="submission" date="2024-01" db="EMBL/GenBank/DDBJ databases">
        <title>A draft genome for the cacao thread blight pathogen Marasmiellus scandens.</title>
        <authorList>
            <person name="Baruah I.K."/>
            <person name="Leung J."/>
            <person name="Bukari Y."/>
            <person name="Amoako-Attah I."/>
            <person name="Meinhardt L.W."/>
            <person name="Bailey B.A."/>
            <person name="Cohen S.P."/>
        </authorList>
    </citation>
    <scope>NUCLEOTIDE SEQUENCE [LARGE SCALE GENOMIC DNA]</scope>
    <source>
        <strain evidence="2 3">GH-19</strain>
    </source>
</reference>
<dbReference type="PANTHER" id="PTHR21310">
    <property type="entry name" value="AMINOGLYCOSIDE PHOSPHOTRANSFERASE-RELATED-RELATED"/>
    <property type="match status" value="1"/>
</dbReference>
<evidence type="ECO:0000313" key="2">
    <source>
        <dbReference type="EMBL" id="KAK7439828.1"/>
    </source>
</evidence>
<keyword evidence="3" id="KW-1185">Reference proteome</keyword>
<sequence length="284" mass="32604">MSEDEIMQEFESSPNVVDAPEGLEPFFIPEDRQIAPGVVAKFNPDGIPFSEPVTMELAAALTTIPVPTVYGFSDTVLAMQYIPGRTLGRVWPELGLWKKLWVIWTIRGYIRQLWRVRTHQPQIPGPAGPHSPAPCVGRFFGEEFRHARGPFPTYADLAEWFRGRMRLTLTIPFLRLRPKDAVPFDDTQPLTLVHLDINRNNIILGDDGRLWLIDWEWSGFYHRWFEYSSMMCYSTPSIANAPSRLWNAMIPFMAGFYSAQDRFMSQVGWALDRGLKWPAPDEIS</sequence>
<evidence type="ECO:0000313" key="3">
    <source>
        <dbReference type="Proteomes" id="UP001498398"/>
    </source>
</evidence>
<dbReference type="Gene3D" id="3.90.1200.10">
    <property type="match status" value="1"/>
</dbReference>
<name>A0ABR1IUP0_9AGAR</name>
<accession>A0ABR1IUP0</accession>
<gene>
    <name evidence="2" type="ORF">VKT23_017399</name>
</gene>
<dbReference type="InterPro" id="IPR051678">
    <property type="entry name" value="AGP_Transferase"/>
</dbReference>
<dbReference type="InterPro" id="IPR002575">
    <property type="entry name" value="Aminoglycoside_PTrfase"/>
</dbReference>
<evidence type="ECO:0000259" key="1">
    <source>
        <dbReference type="Pfam" id="PF01636"/>
    </source>
</evidence>
<dbReference type="Proteomes" id="UP001498398">
    <property type="component" value="Unassembled WGS sequence"/>
</dbReference>
<dbReference type="InterPro" id="IPR011009">
    <property type="entry name" value="Kinase-like_dom_sf"/>
</dbReference>
<dbReference type="SUPFAM" id="SSF56112">
    <property type="entry name" value="Protein kinase-like (PK-like)"/>
    <property type="match status" value="1"/>
</dbReference>
<proteinExistence type="predicted"/>
<dbReference type="Pfam" id="PF01636">
    <property type="entry name" value="APH"/>
    <property type="match status" value="1"/>
</dbReference>
<dbReference type="PANTHER" id="PTHR21310:SF39">
    <property type="entry name" value="AMINOGLYCOSIDE PHOSPHOTRANSFERASE DOMAIN-CONTAINING PROTEIN"/>
    <property type="match status" value="1"/>
</dbReference>